<dbReference type="SUPFAM" id="SSF55729">
    <property type="entry name" value="Acyl-CoA N-acyltransferases (Nat)"/>
    <property type="match status" value="1"/>
</dbReference>
<evidence type="ECO:0000259" key="3">
    <source>
        <dbReference type="PROSITE" id="PS51186"/>
    </source>
</evidence>
<name>I9ABJ6_9BACE</name>
<dbReference type="Gene3D" id="3.40.630.30">
    <property type="match status" value="1"/>
</dbReference>
<dbReference type="PANTHER" id="PTHR43800:SF1">
    <property type="entry name" value="PEPTIDYL-LYSINE N-ACETYLTRANSFERASE YJAB"/>
    <property type="match status" value="1"/>
</dbReference>
<reference evidence="4 5" key="1">
    <citation type="submission" date="2012-02" db="EMBL/GenBank/DDBJ databases">
        <title>The Genome Sequence of Bacteroides xylanisolvens CL03T12C04.</title>
        <authorList>
            <consortium name="The Broad Institute Genome Sequencing Platform"/>
            <person name="Earl A."/>
            <person name="Ward D."/>
            <person name="Feldgarden M."/>
            <person name="Gevers D."/>
            <person name="Zitomersky N.L."/>
            <person name="Coyne M.J."/>
            <person name="Comstock L.E."/>
            <person name="Young S.K."/>
            <person name="Zeng Q."/>
            <person name="Gargeya S."/>
            <person name="Fitzgerald M."/>
            <person name="Haas B."/>
            <person name="Abouelleil A."/>
            <person name="Alvarado L."/>
            <person name="Arachchi H.M."/>
            <person name="Berlin A."/>
            <person name="Chapman S.B."/>
            <person name="Gearin G."/>
            <person name="Goldberg J."/>
            <person name="Griggs A."/>
            <person name="Gujja S."/>
            <person name="Hansen M."/>
            <person name="Heiman D."/>
            <person name="Howarth C."/>
            <person name="Larimer J."/>
            <person name="Lui A."/>
            <person name="MacDonald P.J.P."/>
            <person name="McCowen C."/>
            <person name="Montmayeur A."/>
            <person name="Murphy C."/>
            <person name="Neiman D."/>
            <person name="Pearson M."/>
            <person name="Priest M."/>
            <person name="Roberts A."/>
            <person name="Saif S."/>
            <person name="Shea T."/>
            <person name="Sisk P."/>
            <person name="Stolte C."/>
            <person name="Sykes S."/>
            <person name="Wortman J."/>
            <person name="Nusbaum C."/>
            <person name="Birren B."/>
        </authorList>
    </citation>
    <scope>NUCLEOTIDE SEQUENCE [LARGE SCALE GENOMIC DNA]</scope>
    <source>
        <strain evidence="4 5">CL03T12C04</strain>
    </source>
</reference>
<dbReference type="PATRIC" id="fig|997892.3.peg.3989"/>
<evidence type="ECO:0000313" key="4">
    <source>
        <dbReference type="EMBL" id="EIY84722.1"/>
    </source>
</evidence>
<gene>
    <name evidence="4" type="ORF">HMPREF1074_03892</name>
</gene>
<dbReference type="GO" id="GO:0016747">
    <property type="term" value="F:acyltransferase activity, transferring groups other than amino-acyl groups"/>
    <property type="evidence" value="ECO:0007669"/>
    <property type="project" value="InterPro"/>
</dbReference>
<keyword evidence="2" id="KW-0012">Acyltransferase</keyword>
<feature type="domain" description="N-acetyltransferase" evidence="3">
    <location>
        <begin position="99"/>
        <end position="240"/>
    </location>
</feature>
<dbReference type="EMBL" id="AGXE01000023">
    <property type="protein sequence ID" value="EIY84722.1"/>
    <property type="molecule type" value="Genomic_DNA"/>
</dbReference>
<dbReference type="CDD" id="cd04301">
    <property type="entry name" value="NAT_SF"/>
    <property type="match status" value="1"/>
</dbReference>
<evidence type="ECO:0000256" key="1">
    <source>
        <dbReference type="ARBA" id="ARBA00022679"/>
    </source>
</evidence>
<evidence type="ECO:0000313" key="5">
    <source>
        <dbReference type="Proteomes" id="UP000003566"/>
    </source>
</evidence>
<accession>I9ABJ6</accession>
<dbReference type="RefSeq" id="WP_008025437.1">
    <property type="nucleotide sequence ID" value="NZ_JAGHEF010000002.1"/>
</dbReference>
<dbReference type="InterPro" id="IPR016181">
    <property type="entry name" value="Acyl_CoA_acyltransferase"/>
</dbReference>
<dbReference type="AlphaFoldDB" id="I9ABJ6"/>
<proteinExistence type="predicted"/>
<dbReference type="InterPro" id="IPR000182">
    <property type="entry name" value="GNAT_dom"/>
</dbReference>
<dbReference type="HOGENOM" id="CLU_101319_0_0_10"/>
<dbReference type="PROSITE" id="PS51186">
    <property type="entry name" value="GNAT"/>
    <property type="match status" value="1"/>
</dbReference>
<comment type="caution">
    <text evidence="4">The sequence shown here is derived from an EMBL/GenBank/DDBJ whole genome shotgun (WGS) entry which is preliminary data.</text>
</comment>
<keyword evidence="1" id="KW-0808">Transferase</keyword>
<dbReference type="Proteomes" id="UP000003566">
    <property type="component" value="Unassembled WGS sequence"/>
</dbReference>
<dbReference type="Pfam" id="PF00583">
    <property type="entry name" value="Acetyltransf_1"/>
    <property type="match status" value="1"/>
</dbReference>
<organism evidence="4 5">
    <name type="scientific">Bacteroides xylanisolvens CL03T12C04</name>
    <dbReference type="NCBI Taxonomy" id="997892"/>
    <lineage>
        <taxon>Bacteria</taxon>
        <taxon>Pseudomonadati</taxon>
        <taxon>Bacteroidota</taxon>
        <taxon>Bacteroidia</taxon>
        <taxon>Bacteroidales</taxon>
        <taxon>Bacteroidaceae</taxon>
        <taxon>Bacteroides</taxon>
    </lineage>
</organism>
<evidence type="ECO:0000256" key="2">
    <source>
        <dbReference type="ARBA" id="ARBA00023315"/>
    </source>
</evidence>
<sequence length="241" mass="28164">MNNEFKILNWDSEFFHKKIASVILRKSDDNFLKQTLFECEEIGVELIYLFIEEGVSISFSLLNGYNHILVDNKVIYKTKFITDNDLDYHISEYNGPSELLYNLAMQAGAKSRYRIDKNFTKGDFERLYRTWINNSVNHTIADKVLVYRKQNKIIGFITLKIDKEESKIGLIASDPEYRKKGIGTALVRACKYYAYNAKSQSLSVATQKENDRACSFYMKNQFEKFMETTVIHVWINSDNCK</sequence>
<protein>
    <recommendedName>
        <fullName evidence="3">N-acetyltransferase domain-containing protein</fullName>
    </recommendedName>
</protein>
<dbReference type="PANTHER" id="PTHR43800">
    <property type="entry name" value="PEPTIDYL-LYSINE N-ACETYLTRANSFERASE YJAB"/>
    <property type="match status" value="1"/>
</dbReference>